<dbReference type="EMBL" id="AOCG01000011">
    <property type="protein sequence ID" value="EUJ18087.1"/>
    <property type="molecule type" value="Genomic_DNA"/>
</dbReference>
<accession>W7AWP1</accession>
<protein>
    <submittedName>
        <fullName evidence="1">Uncharacterized protein</fullName>
    </submittedName>
</protein>
<dbReference type="Proteomes" id="UP000019246">
    <property type="component" value="Unassembled WGS sequence"/>
</dbReference>
<gene>
    <name evidence="1" type="ORF">MAQA_09996</name>
</gene>
<dbReference type="PATRIC" id="fig|1265818.5.peg.2012"/>
<dbReference type="AlphaFoldDB" id="W7AWP1"/>
<reference evidence="1 2" key="1">
    <citation type="journal article" date="2014" name="Int. J. Syst. Evol. Microbiol.">
        <title>Listeria floridensis sp. nov., Listeria aquatica sp. nov., Listeria cornellensis sp. nov., Listeria riparia sp. nov. and Listeria grandensis sp. nov., from agricultural and natural environments.</title>
        <authorList>
            <person name="den Bakker H.C."/>
            <person name="Warchocki S."/>
            <person name="Wright E.M."/>
            <person name="Allred A.F."/>
            <person name="Ahlstrom C."/>
            <person name="Manuel C.S."/>
            <person name="Stasiewicz M.J."/>
            <person name="Burrell A."/>
            <person name="Roof S."/>
            <person name="Strawn L."/>
            <person name="Fortes E.D."/>
            <person name="Nightingale K.K."/>
            <person name="Kephart D."/>
            <person name="Wiedmann M."/>
        </authorList>
    </citation>
    <scope>NUCLEOTIDE SEQUENCE [LARGE SCALE GENOMIC DNA]</scope>
    <source>
        <strain evidence="1 2">FSL S10-1188</strain>
    </source>
</reference>
<evidence type="ECO:0000313" key="1">
    <source>
        <dbReference type="EMBL" id="EUJ18087.1"/>
    </source>
</evidence>
<name>W7AWP1_9LIST</name>
<sequence>MAFFSVLFSLLALDFFAVSSFEQPAKRSENERTDAVTSVVFFQNISSSKFIIASILYRLDIKKAMDKILKKKRKKLSLLHIN</sequence>
<organism evidence="1 2">
    <name type="scientific">Listeria aquatica FSL S10-1188</name>
    <dbReference type="NCBI Taxonomy" id="1265818"/>
    <lineage>
        <taxon>Bacteria</taxon>
        <taxon>Bacillati</taxon>
        <taxon>Bacillota</taxon>
        <taxon>Bacilli</taxon>
        <taxon>Bacillales</taxon>
        <taxon>Listeriaceae</taxon>
        <taxon>Listeria</taxon>
    </lineage>
</organism>
<keyword evidence="2" id="KW-1185">Reference proteome</keyword>
<proteinExistence type="predicted"/>
<evidence type="ECO:0000313" key="2">
    <source>
        <dbReference type="Proteomes" id="UP000019246"/>
    </source>
</evidence>
<comment type="caution">
    <text evidence="1">The sequence shown here is derived from an EMBL/GenBank/DDBJ whole genome shotgun (WGS) entry which is preliminary data.</text>
</comment>